<feature type="compositionally biased region" description="Polar residues" evidence="1">
    <location>
        <begin position="1836"/>
        <end position="1845"/>
    </location>
</feature>
<feature type="compositionally biased region" description="Basic and acidic residues" evidence="1">
    <location>
        <begin position="1340"/>
        <end position="1350"/>
    </location>
</feature>
<evidence type="ECO:0000313" key="2">
    <source>
        <dbReference type="EMBL" id="GFN98962.1"/>
    </source>
</evidence>
<feature type="compositionally biased region" description="Basic and acidic residues" evidence="1">
    <location>
        <begin position="1281"/>
        <end position="1292"/>
    </location>
</feature>
<feature type="region of interest" description="Disordered" evidence="1">
    <location>
        <begin position="1523"/>
        <end position="1577"/>
    </location>
</feature>
<feature type="compositionally biased region" description="Low complexity" evidence="1">
    <location>
        <begin position="1998"/>
        <end position="2015"/>
    </location>
</feature>
<name>A0AAV3ZX34_9GAST</name>
<feature type="compositionally biased region" description="Basic and acidic residues" evidence="1">
    <location>
        <begin position="1360"/>
        <end position="1372"/>
    </location>
</feature>
<feature type="compositionally biased region" description="Basic and acidic residues" evidence="1">
    <location>
        <begin position="133"/>
        <end position="179"/>
    </location>
</feature>
<feature type="region of interest" description="Disordered" evidence="1">
    <location>
        <begin position="2341"/>
        <end position="2397"/>
    </location>
</feature>
<feature type="compositionally biased region" description="Polar residues" evidence="1">
    <location>
        <begin position="2315"/>
        <end position="2324"/>
    </location>
</feature>
<feature type="region of interest" description="Disordered" evidence="1">
    <location>
        <begin position="1980"/>
        <end position="2015"/>
    </location>
</feature>
<feature type="compositionally biased region" description="Basic and acidic residues" evidence="1">
    <location>
        <begin position="1186"/>
        <end position="1197"/>
    </location>
</feature>
<gene>
    <name evidence="2" type="ORF">PoB_002546800</name>
</gene>
<feature type="region of interest" description="Disordered" evidence="1">
    <location>
        <begin position="1177"/>
        <end position="1511"/>
    </location>
</feature>
<feature type="compositionally biased region" description="Low complexity" evidence="1">
    <location>
        <begin position="291"/>
        <end position="309"/>
    </location>
</feature>
<comment type="caution">
    <text evidence="2">The sequence shown here is derived from an EMBL/GenBank/DDBJ whole genome shotgun (WGS) entry which is preliminary data.</text>
</comment>
<feature type="compositionally biased region" description="Basic and acidic residues" evidence="1">
    <location>
        <begin position="1798"/>
        <end position="1817"/>
    </location>
</feature>
<feature type="compositionally biased region" description="Polar residues" evidence="1">
    <location>
        <begin position="1662"/>
        <end position="1674"/>
    </location>
</feature>
<keyword evidence="3" id="KW-1185">Reference proteome</keyword>
<feature type="region of interest" description="Disordered" evidence="1">
    <location>
        <begin position="2211"/>
        <end position="2234"/>
    </location>
</feature>
<feature type="compositionally biased region" description="Polar residues" evidence="1">
    <location>
        <begin position="1899"/>
        <end position="1913"/>
    </location>
</feature>
<feature type="compositionally biased region" description="Basic and acidic residues" evidence="1">
    <location>
        <begin position="1480"/>
        <end position="1490"/>
    </location>
</feature>
<feature type="compositionally biased region" description="Basic and acidic residues" evidence="1">
    <location>
        <begin position="1614"/>
        <end position="1627"/>
    </location>
</feature>
<feature type="compositionally biased region" description="Polar residues" evidence="1">
    <location>
        <begin position="265"/>
        <end position="282"/>
    </location>
</feature>
<feature type="compositionally biased region" description="Polar residues" evidence="1">
    <location>
        <begin position="2083"/>
        <end position="2096"/>
    </location>
</feature>
<feature type="compositionally biased region" description="Polar residues" evidence="1">
    <location>
        <begin position="631"/>
        <end position="648"/>
    </location>
</feature>
<feature type="compositionally biased region" description="Basic and acidic residues" evidence="1">
    <location>
        <begin position="1646"/>
        <end position="1655"/>
    </location>
</feature>
<feature type="region of interest" description="Disordered" evidence="1">
    <location>
        <begin position="617"/>
        <end position="648"/>
    </location>
</feature>
<feature type="region of interest" description="Disordered" evidence="1">
    <location>
        <begin position="2042"/>
        <end position="2136"/>
    </location>
</feature>
<feature type="compositionally biased region" description="Basic and acidic residues" evidence="1">
    <location>
        <begin position="2116"/>
        <end position="2129"/>
    </location>
</feature>
<feature type="region of interest" description="Disordered" evidence="1">
    <location>
        <begin position="120"/>
        <end position="195"/>
    </location>
</feature>
<feature type="compositionally biased region" description="Polar residues" evidence="1">
    <location>
        <begin position="1568"/>
        <end position="1577"/>
    </location>
</feature>
<feature type="compositionally biased region" description="Polar residues" evidence="1">
    <location>
        <begin position="1271"/>
        <end position="1280"/>
    </location>
</feature>
<sequence length="2537" mass="276017">MSVQNTLDGPVFKATIATSSSEEIQEVQQTENNVDTDATCVNASKLLEIISERSKSSNGVSEKGSHNADAKESLLPFNDSFRTTIRAQNGNRQDTTINTIAAKTPSSDLITSEVKEVNFSNSHSSNSKVVGTYEEKSQAVSTHEEKSQAVSTHEEVKSQAVSTHEEVKSQAVSTHEEKSQAAGTHEVKSQPGNVPNTFLARHTLVKKGCESTSRADAPPVMVTVSNSKLGAASLANANPNMLRILPNGTLSPLFTIVPNGSTNSFTLVPRSGTNPRSGQSHSLPKAPTVAHESSLSRGSSLESHSSDSGQTVTTTSKASVQNAAGGTFNRASTQTRSLDSRLGPRHSQPVCLVLNQHLLQQPVASVSAESLVVSHAPSSTAQVSNEAKATPVPKLPIVPPPSFPIIMSRNMSATPAVTVPVVRDATSALPLTLQLPNGEKPLLTKKLNLATGQMSTLLLVAPASSNVQSTHSSVNVNTTPLVSIKPKNMAPSNQKSTLVLAKSSPNGLSNSPPVIIDVETGRVVERRKHLTPVMLTSVARSGQALATSLSTKTRDIASNQTIRPLPPKSKSFVIPPHLLHTILSQGSQASHTTTGNSPNVAKSLVVSNLARRLVASSETLHNSGKMGQKEAPSQSESDLLRHQTQTNATDSTAKIINALKSSGSFSVKPGIPSEMNIKVSGSASPTPLKHHVIVRPTKKTRLSTASIPRRSYLEMLRNNSPGEKGSVSLISNKKLETKIAEKSVACVITQVIPGKPIFVTSPLKTDSSSVSEKVGATSLGGDILTQSDESGKELRLSSWGTDKIHKSGAAPCKVSFLDPPDMPPIKALPPKKSKVLTVPLPHLDDDSVLSRTPLTVRQLLEKNSESDITDKCNFSDSDSDFLDDSVTEEQDLQVLEQLLLKDNSKTPSKAYPGTSKFSQIHDEKISNPLIGVESDTALLRSEICDEVLRNPLTGHDYEAQWKTAPGQCTDQTDTLKATPDKLELKIESVFSLQSLSALNTSADAIADHSARIGEGTMCSNSPESVLKTSVSHVHEEHSTASPTHKPSPAENIITSCFSVLERLSDSDIERLSSPANHQVKKIAKSQCSEHCRKRTLRYLCDLNLLPCDPYSFSASPLQDVDLKKTSSSYFGSFEQSYEDFQDIKPIAKDLVSGVSCHEFASRMQILKKRLDSSKKRLSMQSALEGPKVKSPESRHLDTTQFVPASPNETPSNSNQSETVQSVSQGPKEKHSRTVQSSSQGPTEKLSDSKQSDTVQSLSQDLQEKPSDSKQSDTVQSVSQDLQEKPSDSKQSDTTHSACQGPTEKPSDSKQSDTVQSVSQDLRENLSESKKSDIVQSVSQDPREKPSEYKQSDTMQSVSQDPREKLSESKKSDIVQSVSQNPIEKLSDSKQSDTVQSASQDPREKLSESKKSDIVQSVSQNPIEKLSDSKQSDTVQSVSQDPREKLSESKKSDIVQPVSQNPIEKLSDSKQSDTVQSVSQDPREKLSESKKSVTVQSISQEPKQKPCGWRQIDTEQSVLERLHNRLSDSKQAVKMRLESQDPKEKLSDSKQPGTIQTVLGYLPDKPSDSKQSVTMQSVSEGLKEKLAGWKQSNTMPSVLECLHKKLSNSTQGVKIRLESETLKDKPTESEQSDSVQSVNESPNEESSDSKQLELKGPRLKPPSSKQTSSDGTHQTAHTPIVLKQIQTPSSVQNKSCACKGTKHYIKYNPRIFAGSRRKDMRKISALRSASDWRDCCNAESPSKADPRSLAFKRLMDNLQKQVESKRKQMRDNKRTLKMQATLGKYEASFKRERYKKQKKNDAREELAVHRNSKKDSQDSKTVVTSNVVEKDQVLPTPANTRSSTSPARIKAQLLPPSSVRMAETNTLRSNVPLNQPKESHKQCSKQSSNDKIQGDRKYHQLSSQYPAHNPNSQAGLPPIQHGEMTKKITGALKSLGVYLKSTGRQLIGKETQNFLLRIGDQHVLVSVPPKNASMKTSVLATAHPAGPQHQESCRPLADSQKTSASSSNSLSSKNVKSSEANSSFATFVKRAPILKRKIECTAQTASEPNRSEKSQAAASCAMPKVPRLDSVPGLTTYKPILPKPQNSTTPTPDTNGENLKKDSNIRNLLNKDQSEEEFSHTGKSDARLESRSVVSSLPETRCELSNPTVTLNPESHIQERDGSLCRGQENLTNSNMPDNLSTAETGMGGRASVVSNSPGRANKHLKYADPTSVLAHFPPDSRLLPTPKRDSLNQLSDTERTLRREMLEKKYPLPPGVVIKTELSESDTAMEFTDSVTPGYSEVTPLRDNIPTQGSGLRKHQENQGSMHSHGDMLTTRVSNTSPTFSTSMSLELGYDLGDHMVDEPPPLIERAPRQLRKRKRRSRPSRTKNNRLETSDEQPPVLLPMCSPSPTTQLTLTSSAPEEIADASHTTEKVLYGQSNMTPVLAHYPVTNLASTNDIPSSSEPSSSAEFRSESEKHVVNASAGNDCSLPAPGPSSGVDSSPSLSAPVQGFRATQVSGSKNVRIQRLKELLKKKEQEIETMRKVRSELPQLWLDNE</sequence>
<feature type="compositionally biased region" description="Basic and acidic residues" evidence="1">
    <location>
        <begin position="1320"/>
        <end position="1332"/>
    </location>
</feature>
<feature type="compositionally biased region" description="Polar residues" evidence="1">
    <location>
        <begin position="120"/>
        <end position="129"/>
    </location>
</feature>
<feature type="compositionally biased region" description="Polar residues" evidence="1">
    <location>
        <begin position="1862"/>
        <end position="1872"/>
    </location>
</feature>
<evidence type="ECO:0000256" key="1">
    <source>
        <dbReference type="SAM" id="MobiDB-lite"/>
    </source>
</evidence>
<feature type="region of interest" description="Disordered" evidence="1">
    <location>
        <begin position="265"/>
        <end position="345"/>
    </location>
</feature>
<feature type="region of interest" description="Disordered" evidence="1">
    <location>
        <begin position="2435"/>
        <end position="2500"/>
    </location>
</feature>
<feature type="region of interest" description="Disordered" evidence="1">
    <location>
        <begin position="1607"/>
        <end position="1674"/>
    </location>
</feature>
<feature type="region of interest" description="Disordered" evidence="1">
    <location>
        <begin position="1791"/>
        <end position="1916"/>
    </location>
</feature>
<evidence type="ECO:0000313" key="3">
    <source>
        <dbReference type="Proteomes" id="UP000735302"/>
    </source>
</evidence>
<feature type="compositionally biased region" description="Polar residues" evidence="1">
    <location>
        <begin position="1631"/>
        <end position="1640"/>
    </location>
</feature>
<feature type="compositionally biased region" description="Low complexity" evidence="1">
    <location>
        <begin position="2475"/>
        <end position="2488"/>
    </location>
</feature>
<feature type="compositionally biased region" description="Polar residues" evidence="1">
    <location>
        <begin position="310"/>
        <end position="337"/>
    </location>
</feature>
<feature type="compositionally biased region" description="Polar residues" evidence="1">
    <location>
        <begin position="1491"/>
        <end position="1500"/>
    </location>
</feature>
<feature type="compositionally biased region" description="Low complexity" evidence="1">
    <location>
        <begin position="2441"/>
        <end position="2450"/>
    </location>
</feature>
<accession>A0AAV3ZX34</accession>
<feature type="compositionally biased region" description="Polar residues" evidence="1">
    <location>
        <begin position="1251"/>
        <end position="1260"/>
    </location>
</feature>
<feature type="region of interest" description="Disordered" evidence="1">
    <location>
        <begin position="2274"/>
        <end position="2324"/>
    </location>
</feature>
<feature type="compositionally biased region" description="Basic residues" evidence="1">
    <location>
        <begin position="2353"/>
        <end position="2369"/>
    </location>
</feature>
<protein>
    <submittedName>
        <fullName evidence="2">Uncharacterized protein</fullName>
    </submittedName>
</protein>
<reference evidence="2 3" key="1">
    <citation type="journal article" date="2021" name="Elife">
        <title>Chloroplast acquisition without the gene transfer in kleptoplastic sea slugs, Plakobranchus ocellatus.</title>
        <authorList>
            <person name="Maeda T."/>
            <person name="Takahashi S."/>
            <person name="Yoshida T."/>
            <person name="Shimamura S."/>
            <person name="Takaki Y."/>
            <person name="Nagai Y."/>
            <person name="Toyoda A."/>
            <person name="Suzuki Y."/>
            <person name="Arimoto A."/>
            <person name="Ishii H."/>
            <person name="Satoh N."/>
            <person name="Nishiyama T."/>
            <person name="Hasebe M."/>
            <person name="Maruyama T."/>
            <person name="Minagawa J."/>
            <person name="Obokata J."/>
            <person name="Shigenobu S."/>
        </authorList>
    </citation>
    <scope>NUCLEOTIDE SEQUENCE [LARGE SCALE GENOMIC DNA]</scope>
</reference>
<feature type="compositionally biased region" description="Basic and acidic residues" evidence="1">
    <location>
        <begin position="1534"/>
        <end position="1547"/>
    </location>
</feature>
<feature type="compositionally biased region" description="Basic and acidic residues" evidence="1">
    <location>
        <begin position="1440"/>
        <end position="1452"/>
    </location>
</feature>
<organism evidence="2 3">
    <name type="scientific">Plakobranchus ocellatus</name>
    <dbReference type="NCBI Taxonomy" id="259542"/>
    <lineage>
        <taxon>Eukaryota</taxon>
        <taxon>Metazoa</taxon>
        <taxon>Spiralia</taxon>
        <taxon>Lophotrochozoa</taxon>
        <taxon>Mollusca</taxon>
        <taxon>Gastropoda</taxon>
        <taxon>Heterobranchia</taxon>
        <taxon>Euthyneura</taxon>
        <taxon>Panpulmonata</taxon>
        <taxon>Sacoglossa</taxon>
        <taxon>Placobranchoidea</taxon>
        <taxon>Plakobranchidae</taxon>
        <taxon>Plakobranchus</taxon>
    </lineage>
</organism>
<dbReference type="Proteomes" id="UP000735302">
    <property type="component" value="Unassembled WGS sequence"/>
</dbReference>
<feature type="compositionally biased region" description="Polar residues" evidence="1">
    <location>
        <begin position="1198"/>
        <end position="1224"/>
    </location>
</feature>
<feature type="compositionally biased region" description="Basic and acidic residues" evidence="1">
    <location>
        <begin position="1261"/>
        <end position="1270"/>
    </location>
</feature>
<proteinExistence type="predicted"/>
<feature type="compositionally biased region" description="Low complexity" evidence="1">
    <location>
        <begin position="2388"/>
        <end position="2397"/>
    </location>
</feature>
<feature type="compositionally biased region" description="Basic and acidic residues" evidence="1">
    <location>
        <begin position="1400"/>
        <end position="1412"/>
    </location>
</feature>
<dbReference type="EMBL" id="BLXT01002928">
    <property type="protein sequence ID" value="GFN98962.1"/>
    <property type="molecule type" value="Genomic_DNA"/>
</dbReference>